<dbReference type="InterPro" id="IPR013099">
    <property type="entry name" value="K_chnl_dom"/>
</dbReference>
<reference evidence="4 5" key="1">
    <citation type="submission" date="2020-08" db="EMBL/GenBank/DDBJ databases">
        <title>Genomic Encyclopedia of Type Strains, Phase IV (KMG-IV): sequencing the most valuable type-strain genomes for metagenomic binning, comparative biology and taxonomic classification.</title>
        <authorList>
            <person name="Goeker M."/>
        </authorList>
    </citation>
    <scope>NUCLEOTIDE SEQUENCE [LARGE SCALE GENOMIC DNA]</scope>
    <source>
        <strain evidence="4 5">DSM 19612</strain>
    </source>
</reference>
<keyword evidence="4" id="KW-0813">Transport</keyword>
<dbReference type="RefSeq" id="WP_174497820.1">
    <property type="nucleotide sequence ID" value="NZ_CADDWK010000020.1"/>
</dbReference>
<dbReference type="Pfam" id="PF02254">
    <property type="entry name" value="TrkA_N"/>
    <property type="match status" value="1"/>
</dbReference>
<dbReference type="GO" id="GO:0034220">
    <property type="term" value="P:monoatomic ion transmembrane transport"/>
    <property type="evidence" value="ECO:0007669"/>
    <property type="project" value="UniProtKB-KW"/>
</dbReference>
<keyword evidence="4" id="KW-0407">Ion channel</keyword>
<dbReference type="GO" id="GO:0005886">
    <property type="term" value="C:plasma membrane"/>
    <property type="evidence" value="ECO:0007669"/>
    <property type="project" value="UniProtKB-SubCell"/>
</dbReference>
<dbReference type="PANTHER" id="PTHR43833:SF9">
    <property type="entry name" value="POTASSIUM CHANNEL PROTEIN YUGO-RELATED"/>
    <property type="match status" value="1"/>
</dbReference>
<organism evidence="4 5">
    <name type="scientific">Salirhabdus euzebyi</name>
    <dbReference type="NCBI Taxonomy" id="394506"/>
    <lineage>
        <taxon>Bacteria</taxon>
        <taxon>Bacillati</taxon>
        <taxon>Bacillota</taxon>
        <taxon>Bacilli</taxon>
        <taxon>Bacillales</taxon>
        <taxon>Bacillaceae</taxon>
        <taxon>Salirhabdus</taxon>
    </lineage>
</organism>
<keyword evidence="4" id="KW-0406">Ion transport</keyword>
<dbReference type="Gene3D" id="1.10.287.70">
    <property type="match status" value="1"/>
</dbReference>
<dbReference type="PANTHER" id="PTHR43833">
    <property type="entry name" value="POTASSIUM CHANNEL PROTEIN 2-RELATED-RELATED"/>
    <property type="match status" value="1"/>
</dbReference>
<feature type="transmembrane region" description="Helical" evidence="2">
    <location>
        <begin position="15"/>
        <end position="37"/>
    </location>
</feature>
<evidence type="ECO:0000256" key="2">
    <source>
        <dbReference type="SAM" id="Phobius"/>
    </source>
</evidence>
<accession>A0A841Q4P4</accession>
<dbReference type="SUPFAM" id="SSF51735">
    <property type="entry name" value="NAD(P)-binding Rossmann-fold domains"/>
    <property type="match status" value="1"/>
</dbReference>
<dbReference type="EMBL" id="JACHGH010000005">
    <property type="protein sequence ID" value="MBB6453409.1"/>
    <property type="molecule type" value="Genomic_DNA"/>
</dbReference>
<sequence>MRLQMVWRWYFQIPIYLRLLLTVMFFMFLFGIVIHLVEPDHFPTLFEGLWWAFVTGSTVGYGDYVPVSTTGRIVGILMILAGGGIVTYYMVAVSTGVMKQEKELSKGHIAYRGKNHVIVIGWNERSRQLLKMIKEFVPAEDIVLVDSTLELSPNHNFHFQFIKGDPSLDETLKRANIEEARFVIITSDQSKEEKQADQLSILITVAVRGLHSNVSIITEILTKEQIANAKRAGANTVIRSNDFMSTLFYHEIYREEPVKPFDLILEQLSSQQYKEYKIPNHLIGESFLTCSNEFVIKDELLIGIIRKGEFNLNPPFQMTLEDNDQLITLANLR</sequence>
<dbReference type="Gene3D" id="3.40.50.720">
    <property type="entry name" value="NAD(P)-binding Rossmann-like Domain"/>
    <property type="match status" value="1"/>
</dbReference>
<keyword evidence="2" id="KW-1133">Transmembrane helix</keyword>
<dbReference type="PRINTS" id="PR00169">
    <property type="entry name" value="KCHANNEL"/>
</dbReference>
<evidence type="ECO:0000313" key="5">
    <source>
        <dbReference type="Proteomes" id="UP000581688"/>
    </source>
</evidence>
<keyword evidence="2" id="KW-0812">Transmembrane</keyword>
<evidence type="ECO:0000313" key="4">
    <source>
        <dbReference type="EMBL" id="MBB6453409.1"/>
    </source>
</evidence>
<name>A0A841Q4P4_9BACI</name>
<evidence type="ECO:0000256" key="1">
    <source>
        <dbReference type="ARBA" id="ARBA00004651"/>
    </source>
</evidence>
<protein>
    <submittedName>
        <fullName evidence="4">Voltage-gated potassium channel</fullName>
    </submittedName>
</protein>
<dbReference type="InterPro" id="IPR003148">
    <property type="entry name" value="RCK_N"/>
</dbReference>
<dbReference type="Pfam" id="PF07885">
    <property type="entry name" value="Ion_trans_2"/>
    <property type="match status" value="1"/>
</dbReference>
<dbReference type="InterPro" id="IPR036291">
    <property type="entry name" value="NAD(P)-bd_dom_sf"/>
</dbReference>
<dbReference type="SUPFAM" id="SSF81324">
    <property type="entry name" value="Voltage-gated potassium channels"/>
    <property type="match status" value="1"/>
</dbReference>
<keyword evidence="2" id="KW-0472">Membrane</keyword>
<dbReference type="GO" id="GO:0006813">
    <property type="term" value="P:potassium ion transport"/>
    <property type="evidence" value="ECO:0007669"/>
    <property type="project" value="InterPro"/>
</dbReference>
<feature type="domain" description="RCK N-terminal" evidence="3">
    <location>
        <begin position="114"/>
        <end position="239"/>
    </location>
</feature>
<evidence type="ECO:0000259" key="3">
    <source>
        <dbReference type="PROSITE" id="PS51201"/>
    </source>
</evidence>
<comment type="caution">
    <text evidence="4">The sequence shown here is derived from an EMBL/GenBank/DDBJ whole genome shotgun (WGS) entry which is preliminary data.</text>
</comment>
<keyword evidence="5" id="KW-1185">Reference proteome</keyword>
<proteinExistence type="predicted"/>
<dbReference type="PROSITE" id="PS51201">
    <property type="entry name" value="RCK_N"/>
    <property type="match status" value="1"/>
</dbReference>
<gene>
    <name evidence="4" type="ORF">HNQ94_001858</name>
</gene>
<feature type="transmembrane region" description="Helical" evidence="2">
    <location>
        <begin position="49"/>
        <end position="67"/>
    </location>
</feature>
<dbReference type="InterPro" id="IPR050721">
    <property type="entry name" value="Trk_Ktr_HKT_K-transport"/>
</dbReference>
<feature type="transmembrane region" description="Helical" evidence="2">
    <location>
        <begin position="73"/>
        <end position="92"/>
    </location>
</feature>
<dbReference type="AlphaFoldDB" id="A0A841Q4P4"/>
<dbReference type="Proteomes" id="UP000581688">
    <property type="component" value="Unassembled WGS sequence"/>
</dbReference>
<comment type="subcellular location">
    <subcellularLocation>
        <location evidence="1">Cell membrane</location>
        <topology evidence="1">Multi-pass membrane protein</topology>
    </subcellularLocation>
</comment>